<dbReference type="AlphaFoldDB" id="A0A2N5X8B1"/>
<reference evidence="2 3" key="1">
    <citation type="submission" date="2018-01" db="EMBL/GenBank/DDBJ databases">
        <title>The draft genome sequence of Halioglobus lutimaris HF004.</title>
        <authorList>
            <person name="Du Z.-J."/>
            <person name="Shi M.-J."/>
        </authorList>
    </citation>
    <scope>NUCLEOTIDE SEQUENCE [LARGE SCALE GENOMIC DNA]</scope>
    <source>
        <strain evidence="2 3">HF004</strain>
    </source>
</reference>
<dbReference type="RefSeq" id="WP_075999581.1">
    <property type="nucleotide sequence ID" value="NZ_PKUS01000001.1"/>
</dbReference>
<proteinExistence type="predicted"/>
<name>A0A2N5X8B1_9GAMM</name>
<feature type="coiled-coil region" evidence="1">
    <location>
        <begin position="25"/>
        <end position="52"/>
    </location>
</feature>
<gene>
    <name evidence="2" type="ORF">C0039_00895</name>
</gene>
<evidence type="ECO:0000313" key="2">
    <source>
        <dbReference type="EMBL" id="PLW70721.1"/>
    </source>
</evidence>
<keyword evidence="1" id="KW-0175">Coiled coil</keyword>
<dbReference type="EMBL" id="PKUS01000001">
    <property type="protein sequence ID" value="PLW70721.1"/>
    <property type="molecule type" value="Genomic_DNA"/>
</dbReference>
<comment type="caution">
    <text evidence="2">The sequence shown here is derived from an EMBL/GenBank/DDBJ whole genome shotgun (WGS) entry which is preliminary data.</text>
</comment>
<keyword evidence="3" id="KW-1185">Reference proteome</keyword>
<organism evidence="2 3">
    <name type="scientific">Pseudohalioglobus lutimaris</name>
    <dbReference type="NCBI Taxonomy" id="1737061"/>
    <lineage>
        <taxon>Bacteria</taxon>
        <taxon>Pseudomonadati</taxon>
        <taxon>Pseudomonadota</taxon>
        <taxon>Gammaproteobacteria</taxon>
        <taxon>Cellvibrionales</taxon>
        <taxon>Halieaceae</taxon>
        <taxon>Pseudohalioglobus</taxon>
    </lineage>
</organism>
<accession>A0A2N5X8B1</accession>
<protein>
    <submittedName>
        <fullName evidence="2">Uncharacterized protein</fullName>
    </submittedName>
</protein>
<sequence length="85" mass="9969">MKRKKLLKKLSDLLTIGTEADKDEVGKLRDVLKALKVKQADLQEELESVQGDHERRKISKQIEVIRRQREKGIEVYKSIKEARQQ</sequence>
<evidence type="ECO:0000313" key="3">
    <source>
        <dbReference type="Proteomes" id="UP000235005"/>
    </source>
</evidence>
<evidence type="ECO:0000256" key="1">
    <source>
        <dbReference type="SAM" id="Coils"/>
    </source>
</evidence>
<dbReference type="Proteomes" id="UP000235005">
    <property type="component" value="Unassembled WGS sequence"/>
</dbReference>